<dbReference type="SUPFAM" id="SSF52047">
    <property type="entry name" value="RNI-like"/>
    <property type="match status" value="1"/>
</dbReference>
<name>A0AAW0PLU5_9GOBI</name>
<gene>
    <name evidence="3" type="ORF">WMY93_007108</name>
</gene>
<evidence type="ECO:0000256" key="2">
    <source>
        <dbReference type="ARBA" id="ARBA00022737"/>
    </source>
</evidence>
<dbReference type="AlphaFoldDB" id="A0AAW0PLU5"/>
<reference evidence="4" key="1">
    <citation type="submission" date="2024-04" db="EMBL/GenBank/DDBJ databases">
        <title>Salinicola lusitanus LLJ914,a marine bacterium isolated from the Okinawa Trough.</title>
        <authorList>
            <person name="Li J."/>
        </authorList>
    </citation>
    <scope>NUCLEOTIDE SEQUENCE [LARGE SCALE GENOMIC DNA]</scope>
</reference>
<dbReference type="InterPro" id="IPR032675">
    <property type="entry name" value="LRR_dom_sf"/>
</dbReference>
<dbReference type="PANTHER" id="PTHR24106">
    <property type="entry name" value="NACHT, LRR AND CARD DOMAINS-CONTAINING"/>
    <property type="match status" value="1"/>
</dbReference>
<comment type="caution">
    <text evidence="3">The sequence shown here is derived from an EMBL/GenBank/DDBJ whole genome shotgun (WGS) entry which is preliminary data.</text>
</comment>
<keyword evidence="4" id="KW-1185">Reference proteome</keyword>
<dbReference type="EMBL" id="JBBPFD010000004">
    <property type="protein sequence ID" value="KAK7930713.1"/>
    <property type="molecule type" value="Genomic_DNA"/>
</dbReference>
<accession>A0AAW0PLU5</accession>
<organism evidence="3 4">
    <name type="scientific">Mugilogobius chulae</name>
    <name type="common">yellowstripe goby</name>
    <dbReference type="NCBI Taxonomy" id="88201"/>
    <lineage>
        <taxon>Eukaryota</taxon>
        <taxon>Metazoa</taxon>
        <taxon>Chordata</taxon>
        <taxon>Craniata</taxon>
        <taxon>Vertebrata</taxon>
        <taxon>Euteleostomi</taxon>
        <taxon>Actinopterygii</taxon>
        <taxon>Neopterygii</taxon>
        <taxon>Teleostei</taxon>
        <taxon>Neoteleostei</taxon>
        <taxon>Acanthomorphata</taxon>
        <taxon>Gobiaria</taxon>
        <taxon>Gobiiformes</taxon>
        <taxon>Gobioidei</taxon>
        <taxon>Gobiidae</taxon>
        <taxon>Gobionellinae</taxon>
        <taxon>Mugilogobius</taxon>
    </lineage>
</organism>
<evidence type="ECO:0000256" key="1">
    <source>
        <dbReference type="ARBA" id="ARBA00022614"/>
    </source>
</evidence>
<dbReference type="Gene3D" id="3.80.10.10">
    <property type="entry name" value="Ribonuclease Inhibitor"/>
    <property type="match status" value="1"/>
</dbReference>
<keyword evidence="2" id="KW-0677">Repeat</keyword>
<dbReference type="InterPro" id="IPR051261">
    <property type="entry name" value="NLR"/>
</dbReference>
<dbReference type="Proteomes" id="UP001460270">
    <property type="component" value="Unassembled WGS sequence"/>
</dbReference>
<evidence type="ECO:0000313" key="3">
    <source>
        <dbReference type="EMBL" id="KAK7930713.1"/>
    </source>
</evidence>
<protein>
    <submittedName>
        <fullName evidence="3">Uncharacterized protein</fullName>
    </submittedName>
</protein>
<sequence>MHDFSCEEVQHANQVTYVDNLLVNLIRGDLLPHAHIWVTTRYWGADVIPEEYVLEQTEMQGFSDEQKEQHIRKLYSCWISEKQLKKKDADISVAQASTFAREHPWWSERRRVCLENPCFALLIKVSWNIEGMRSEFQMEVSTSCDEDILRSLPALQKSIRASLRFSNLSDACCPALASVLSTKESFLSELDLGFNSITDREWRAWSWG</sequence>
<evidence type="ECO:0000313" key="4">
    <source>
        <dbReference type="Proteomes" id="UP001460270"/>
    </source>
</evidence>
<proteinExistence type="predicted"/>
<keyword evidence="1" id="KW-0433">Leucine-rich repeat</keyword>